<dbReference type="AlphaFoldDB" id="A0AAV1HPP7"/>
<proteinExistence type="predicted"/>
<reference evidence="1 2" key="1">
    <citation type="submission" date="2023-10" db="EMBL/GenBank/DDBJ databases">
        <authorList>
            <person name="Maclean D."/>
            <person name="Macfadyen A."/>
        </authorList>
    </citation>
    <scope>NUCLEOTIDE SEQUENCE [LARGE SCALE GENOMIC DNA]</scope>
</reference>
<dbReference type="Gene3D" id="1.10.510.10">
    <property type="entry name" value="Transferase(Phosphotransferase) domain 1"/>
    <property type="match status" value="1"/>
</dbReference>
<sequence length="156" mass="17090">MFIMYLTYSIRCTAIDFTTANFRGYLWRFLDAGSPQEIACTVDKAEAAAKLTRSFSKAVTHAAADIYSYGRTLWQILTGGSIFCNEKGLPKVPEECPQSILELYLACISSDPRKRPTAMEIMLAVEGALVQIPGAVPAVPPSAADQALPKEHESWV</sequence>
<accession>A0AAV1HPP7</accession>
<evidence type="ECO:0000313" key="1">
    <source>
        <dbReference type="EMBL" id="CAK0733309.1"/>
    </source>
</evidence>
<organism evidence="1 2">
    <name type="scientific">Coccomyxa viridis</name>
    <dbReference type="NCBI Taxonomy" id="1274662"/>
    <lineage>
        <taxon>Eukaryota</taxon>
        <taxon>Viridiplantae</taxon>
        <taxon>Chlorophyta</taxon>
        <taxon>core chlorophytes</taxon>
        <taxon>Trebouxiophyceae</taxon>
        <taxon>Trebouxiophyceae incertae sedis</taxon>
        <taxon>Coccomyxaceae</taxon>
        <taxon>Coccomyxa</taxon>
    </lineage>
</organism>
<evidence type="ECO:0008006" key="3">
    <source>
        <dbReference type="Google" id="ProtNLM"/>
    </source>
</evidence>
<dbReference type="Proteomes" id="UP001314263">
    <property type="component" value="Unassembled WGS sequence"/>
</dbReference>
<evidence type="ECO:0000313" key="2">
    <source>
        <dbReference type="Proteomes" id="UP001314263"/>
    </source>
</evidence>
<dbReference type="EMBL" id="CAUYUE010000001">
    <property type="protein sequence ID" value="CAK0733309.1"/>
    <property type="molecule type" value="Genomic_DNA"/>
</dbReference>
<protein>
    <recommendedName>
        <fullName evidence="3">Protein kinase domain-containing protein</fullName>
    </recommendedName>
</protein>
<comment type="caution">
    <text evidence="1">The sequence shown here is derived from an EMBL/GenBank/DDBJ whole genome shotgun (WGS) entry which is preliminary data.</text>
</comment>
<keyword evidence="2" id="KW-1185">Reference proteome</keyword>
<dbReference type="SUPFAM" id="SSF56112">
    <property type="entry name" value="Protein kinase-like (PK-like)"/>
    <property type="match status" value="1"/>
</dbReference>
<name>A0AAV1HPP7_9CHLO</name>
<dbReference type="InterPro" id="IPR011009">
    <property type="entry name" value="Kinase-like_dom_sf"/>
</dbReference>
<gene>
    <name evidence="1" type="ORF">CVIRNUC_000255</name>
</gene>